<evidence type="ECO:0000313" key="1">
    <source>
        <dbReference type="EMBL" id="CAF1917202.1"/>
    </source>
</evidence>
<gene>
    <name evidence="1" type="ORF">DARMORV10_C02P41010.1</name>
</gene>
<protein>
    <submittedName>
        <fullName evidence="1">(rape) hypothetical protein</fullName>
    </submittedName>
</protein>
<dbReference type="Proteomes" id="UP001295469">
    <property type="component" value="Chromosome C02"/>
</dbReference>
<reference evidence="1" key="1">
    <citation type="submission" date="2021-01" db="EMBL/GenBank/DDBJ databases">
        <authorList>
            <consortium name="Genoscope - CEA"/>
            <person name="William W."/>
        </authorList>
    </citation>
    <scope>NUCLEOTIDE SEQUENCE</scope>
</reference>
<sequence length="100" mass="12230">MFPALFFPTFSNHCHFFNLNPFKSTKKALWHNSRFKILWFYFLQIKWDSDSHSRVMTTLKPTIKPNEYKFYECSQKPTHHLINNNEKFHSTWPNIRTHLP</sequence>
<dbReference type="AlphaFoldDB" id="A0A816KPJ4"/>
<name>A0A816KPJ4_BRANA</name>
<organism evidence="1">
    <name type="scientific">Brassica napus</name>
    <name type="common">Rape</name>
    <dbReference type="NCBI Taxonomy" id="3708"/>
    <lineage>
        <taxon>Eukaryota</taxon>
        <taxon>Viridiplantae</taxon>
        <taxon>Streptophyta</taxon>
        <taxon>Embryophyta</taxon>
        <taxon>Tracheophyta</taxon>
        <taxon>Spermatophyta</taxon>
        <taxon>Magnoliopsida</taxon>
        <taxon>eudicotyledons</taxon>
        <taxon>Gunneridae</taxon>
        <taxon>Pentapetalae</taxon>
        <taxon>rosids</taxon>
        <taxon>malvids</taxon>
        <taxon>Brassicales</taxon>
        <taxon>Brassicaceae</taxon>
        <taxon>Brassiceae</taxon>
        <taxon>Brassica</taxon>
    </lineage>
</organism>
<accession>A0A816KPJ4</accession>
<dbReference type="EMBL" id="HG994366">
    <property type="protein sequence ID" value="CAF1917202.1"/>
    <property type="molecule type" value="Genomic_DNA"/>
</dbReference>
<proteinExistence type="predicted"/>